<dbReference type="PANTHER" id="PTHR13748">
    <property type="entry name" value="COBW-RELATED"/>
    <property type="match status" value="1"/>
</dbReference>
<sequence length="332" mass="36635">MSLSSSRPTLPVHLVSGFLGSGKTTLINHLVQQPDLSRALVIVNEFGDIALDHHLYAESHDQQIITLKSGCICCSLQKDLQHTLRDVLWRFSRQGQRQFDQVIIETTGLADPAPILHTLTRDPRLARQLHLDQLIVTVDACHIDATLEHHPEALQQMALADVLMLTKTDLVTEAEIQRLWATLNARYPTAIKACTTPELLAAMTFRPTRLPPAGPLFMPVPVPRHTAGCVAMGYQQSSGIPPGPEAMTDWLDALLYAHGDRILRIKGLLRGPQGQAWLINGLRHQRAPLQAMPPSHDAASPLLELVFILGSAEDTRWLNEAVRALSPWLSAA</sequence>
<dbReference type="InterPro" id="IPR036627">
    <property type="entry name" value="CobW-likC_sf"/>
</dbReference>
<keyword evidence="3" id="KW-0143">Chaperone</keyword>
<dbReference type="EMBL" id="JAPIVE010000001">
    <property type="protein sequence ID" value="MCX2523577.1"/>
    <property type="molecule type" value="Genomic_DNA"/>
</dbReference>
<dbReference type="Gene3D" id="3.30.1220.10">
    <property type="entry name" value="CobW-like, C-terminal domain"/>
    <property type="match status" value="1"/>
</dbReference>
<feature type="domain" description="CobW/HypB/UreG nucleotide-binding" evidence="7">
    <location>
        <begin position="11"/>
        <end position="178"/>
    </location>
</feature>
<comment type="similarity">
    <text evidence="4">Belongs to the SIMIBI class G3E GTPase family. ZNG1 subfamily.</text>
</comment>
<evidence type="ECO:0000256" key="4">
    <source>
        <dbReference type="ARBA" id="ARBA00034320"/>
    </source>
</evidence>
<dbReference type="Proteomes" id="UP001165678">
    <property type="component" value="Unassembled WGS sequence"/>
</dbReference>
<evidence type="ECO:0000256" key="5">
    <source>
        <dbReference type="ARBA" id="ARBA00045658"/>
    </source>
</evidence>
<reference evidence="9" key="1">
    <citation type="submission" date="2022-11" db="EMBL/GenBank/DDBJ databases">
        <title>Larsenimonas rhizosphaerae sp. nov., isolated from a tidal mudflat.</title>
        <authorList>
            <person name="Lee S.D."/>
            <person name="Kim I.S."/>
        </authorList>
    </citation>
    <scope>NUCLEOTIDE SEQUENCE</scope>
    <source>
        <strain evidence="9">GH2-1</strain>
    </source>
</reference>
<dbReference type="GO" id="GO:0016787">
    <property type="term" value="F:hydrolase activity"/>
    <property type="evidence" value="ECO:0007669"/>
    <property type="project" value="UniProtKB-KW"/>
</dbReference>
<dbReference type="CDD" id="cd03112">
    <property type="entry name" value="CobW-like"/>
    <property type="match status" value="1"/>
</dbReference>
<accession>A0AA41ZE04</accession>
<dbReference type="InterPro" id="IPR027417">
    <property type="entry name" value="P-loop_NTPase"/>
</dbReference>
<evidence type="ECO:0000313" key="10">
    <source>
        <dbReference type="Proteomes" id="UP001165678"/>
    </source>
</evidence>
<keyword evidence="1" id="KW-0547">Nucleotide-binding</keyword>
<dbReference type="AlphaFoldDB" id="A0AA41ZE04"/>
<dbReference type="GO" id="GO:0005737">
    <property type="term" value="C:cytoplasm"/>
    <property type="evidence" value="ECO:0007669"/>
    <property type="project" value="TreeGrafter"/>
</dbReference>
<comment type="caution">
    <text evidence="9">The sequence shown here is derived from an EMBL/GenBank/DDBJ whole genome shotgun (WGS) entry which is preliminary data.</text>
</comment>
<name>A0AA41ZE04_9GAMM</name>
<evidence type="ECO:0000256" key="6">
    <source>
        <dbReference type="ARBA" id="ARBA00049117"/>
    </source>
</evidence>
<evidence type="ECO:0000259" key="8">
    <source>
        <dbReference type="Pfam" id="PF07683"/>
    </source>
</evidence>
<dbReference type="SUPFAM" id="SSF90002">
    <property type="entry name" value="Hypothetical protein YjiA, C-terminal domain"/>
    <property type="match status" value="1"/>
</dbReference>
<dbReference type="PANTHER" id="PTHR13748:SF62">
    <property type="entry name" value="COBW DOMAIN-CONTAINING PROTEIN"/>
    <property type="match status" value="1"/>
</dbReference>
<proteinExistence type="inferred from homology"/>
<dbReference type="GO" id="GO:0000166">
    <property type="term" value="F:nucleotide binding"/>
    <property type="evidence" value="ECO:0007669"/>
    <property type="project" value="UniProtKB-KW"/>
</dbReference>
<comment type="catalytic activity">
    <reaction evidence="6">
        <text>GTP + H2O = GDP + phosphate + H(+)</text>
        <dbReference type="Rhea" id="RHEA:19669"/>
        <dbReference type="ChEBI" id="CHEBI:15377"/>
        <dbReference type="ChEBI" id="CHEBI:15378"/>
        <dbReference type="ChEBI" id="CHEBI:37565"/>
        <dbReference type="ChEBI" id="CHEBI:43474"/>
        <dbReference type="ChEBI" id="CHEBI:58189"/>
    </reaction>
    <physiologicalReaction direction="left-to-right" evidence="6">
        <dbReference type="Rhea" id="RHEA:19670"/>
    </physiologicalReaction>
</comment>
<dbReference type="Pfam" id="PF02492">
    <property type="entry name" value="cobW"/>
    <property type="match status" value="1"/>
</dbReference>
<dbReference type="SUPFAM" id="SSF52540">
    <property type="entry name" value="P-loop containing nucleoside triphosphate hydrolases"/>
    <property type="match status" value="1"/>
</dbReference>
<comment type="function">
    <text evidence="5">Zinc chaperone that directly transfers zinc cofactor to target proteins, thereby activating them. Zinc is transferred from the CXCC motif in the GTPase domain to the zinc binding site in target proteins in a process requiring GTP hydrolysis.</text>
</comment>
<keyword evidence="10" id="KW-1185">Reference proteome</keyword>
<evidence type="ECO:0000256" key="3">
    <source>
        <dbReference type="ARBA" id="ARBA00023186"/>
    </source>
</evidence>
<dbReference type="RefSeq" id="WP_265895736.1">
    <property type="nucleotide sequence ID" value="NZ_JAPIVE010000001.1"/>
</dbReference>
<dbReference type="InterPro" id="IPR011629">
    <property type="entry name" value="CobW-like_C"/>
</dbReference>
<evidence type="ECO:0000313" key="9">
    <source>
        <dbReference type="EMBL" id="MCX2523577.1"/>
    </source>
</evidence>
<feature type="domain" description="CobW C-terminal" evidence="8">
    <location>
        <begin position="244"/>
        <end position="323"/>
    </location>
</feature>
<organism evidence="9 10">
    <name type="scientific">Larsenimonas rhizosphaerae</name>
    <dbReference type="NCBI Taxonomy" id="2944682"/>
    <lineage>
        <taxon>Bacteria</taxon>
        <taxon>Pseudomonadati</taxon>
        <taxon>Pseudomonadota</taxon>
        <taxon>Gammaproteobacteria</taxon>
        <taxon>Oceanospirillales</taxon>
        <taxon>Halomonadaceae</taxon>
        <taxon>Larsenimonas</taxon>
    </lineage>
</organism>
<gene>
    <name evidence="9" type="ORF">OQ287_04930</name>
</gene>
<evidence type="ECO:0000256" key="2">
    <source>
        <dbReference type="ARBA" id="ARBA00022801"/>
    </source>
</evidence>
<dbReference type="InterPro" id="IPR003495">
    <property type="entry name" value="CobW/HypB/UreG_nucleotide-bd"/>
</dbReference>
<dbReference type="InterPro" id="IPR051316">
    <property type="entry name" value="Zinc-reg_GTPase_activator"/>
</dbReference>
<keyword evidence="2" id="KW-0378">Hydrolase</keyword>
<evidence type="ECO:0000259" key="7">
    <source>
        <dbReference type="Pfam" id="PF02492"/>
    </source>
</evidence>
<protein>
    <submittedName>
        <fullName evidence="9">GTP-binding protein</fullName>
    </submittedName>
</protein>
<evidence type="ECO:0000256" key="1">
    <source>
        <dbReference type="ARBA" id="ARBA00022741"/>
    </source>
</evidence>
<dbReference type="Gene3D" id="3.40.50.300">
    <property type="entry name" value="P-loop containing nucleotide triphosphate hydrolases"/>
    <property type="match status" value="1"/>
</dbReference>
<dbReference type="Pfam" id="PF07683">
    <property type="entry name" value="CobW_C"/>
    <property type="match status" value="1"/>
</dbReference>